<comment type="catalytic activity">
    <reaction evidence="11">
        <text>D-gluconate + ATP = 6-phospho-D-gluconate + ADP + H(+)</text>
        <dbReference type="Rhea" id="RHEA:19433"/>
        <dbReference type="ChEBI" id="CHEBI:15378"/>
        <dbReference type="ChEBI" id="CHEBI:18391"/>
        <dbReference type="ChEBI" id="CHEBI:30616"/>
        <dbReference type="ChEBI" id="CHEBI:58759"/>
        <dbReference type="ChEBI" id="CHEBI:456216"/>
        <dbReference type="EC" id="2.7.1.12"/>
    </reaction>
</comment>
<keyword evidence="9" id="KW-0067">ATP-binding</keyword>
<comment type="pathway">
    <text evidence="1">Carbohydrate acid metabolism; D-gluconate degradation.</text>
</comment>
<evidence type="ECO:0000256" key="6">
    <source>
        <dbReference type="ARBA" id="ARBA00022679"/>
    </source>
</evidence>
<dbReference type="Pfam" id="PF07993">
    <property type="entry name" value="NAD_binding_4"/>
    <property type="match status" value="1"/>
</dbReference>
<dbReference type="InterPro" id="IPR013120">
    <property type="entry name" value="FAR_NAD-bd"/>
</dbReference>
<dbReference type="InterPro" id="IPR009081">
    <property type="entry name" value="PP-bd_ACP"/>
</dbReference>
<dbReference type="Pfam" id="PF00501">
    <property type="entry name" value="AMP-binding"/>
    <property type="match status" value="1"/>
</dbReference>
<dbReference type="GO" id="GO:0005524">
    <property type="term" value="F:ATP binding"/>
    <property type="evidence" value="ECO:0007669"/>
    <property type="project" value="UniProtKB-KW"/>
</dbReference>
<evidence type="ECO:0000256" key="5">
    <source>
        <dbReference type="ARBA" id="ARBA00022553"/>
    </source>
</evidence>
<dbReference type="InterPro" id="IPR020845">
    <property type="entry name" value="AMP-binding_CS"/>
</dbReference>
<evidence type="ECO:0000256" key="4">
    <source>
        <dbReference type="ARBA" id="ARBA00022450"/>
    </source>
</evidence>
<dbReference type="Gene3D" id="3.40.50.12780">
    <property type="entry name" value="N-terminal domain of ligase-like"/>
    <property type="match status" value="1"/>
</dbReference>
<keyword evidence="4" id="KW-0596">Phosphopantetheine</keyword>
<dbReference type="InterPro" id="IPR027417">
    <property type="entry name" value="P-loop_NTPase"/>
</dbReference>
<comment type="similarity">
    <text evidence="2">Belongs to the gluconokinase GntK/GntV family.</text>
</comment>
<dbReference type="SUPFAM" id="SSF52540">
    <property type="entry name" value="P-loop containing nucleoside triphosphate hydrolases"/>
    <property type="match status" value="1"/>
</dbReference>
<dbReference type="SUPFAM" id="SSF51735">
    <property type="entry name" value="NAD(P)-binding Rossmann-fold domains"/>
    <property type="match status" value="1"/>
</dbReference>
<dbReference type="Gene3D" id="3.40.50.720">
    <property type="entry name" value="NAD(P)-binding Rossmann-like Domain"/>
    <property type="match status" value="1"/>
</dbReference>
<dbReference type="InterPro" id="IPR042099">
    <property type="entry name" value="ANL_N_sf"/>
</dbReference>
<sequence>MTAVLAPSTRLSPLGRKEPTVTAVEASSDSDDEVETRVPSTVDELIRLRSKQAGSDAPIIAYPEQGTDYVDYTPRQLDRLVERAASLYANHIPQRRHSDDPVQVIGLLGPSDFSYLVAFLAISRLGHSVLLLSTRITDEAHESLLSTTKATTLLYNEAFQKTAETLQSSKSYLQIIQVCDVSSLPTSTSNLKPANLDAEREAQTISFIIHSSGSTGLPKPIFQTHKASLYAYSQNFNRVGHITLPLYHNHGICCLFRAIWARKKIYIYNAKLPLTSSHLLATLKEHSEIKILYAVPYALKLLSETDEGLDLLASLDIVMFGGSACPKPIGDKLVERGVNLVGHYGATELGQCMTSFRNHKEDKGWDWLRVGANLKPYLKMEARGPNLYEFCVKEGWPSKVATNCDDGSYATKDLFEPHPTLPDTWRYYARLDDTIVLENGEKANPLVPEGVIRQNEHVAEAIVFGANKPRLGAFVIPATTTSLNDGALVDAIMPSIEEANKVAPAFAQLSRDMVKVLPREVQYRRTDKGTVIRAAFYRDFAKEIDTLYVDEQSGTAVLPRNELIRFLRSEFSARVTLKEGEQIQDTTDLFSLGIDSLQAIQARSNIIKTLKVQAKDIGRNFIFDFPTLSDMAYELLRLQSGAPKLEKLSVEDRMAAMVDRHAVFEKHEAVNNPADGVYIAVTGATGSLGAHAIAGLVVNPSVRRVYCLVRASDSKQAHARVRGSLRERCLYHTLSSAARSKIIALPSNFGEKQLGLEGEQYEDLSSNITHLLHLAWSVNFNKTIESFEADCIAGVQNLVNLCLRAKRPEPAAFSFCSSVSATVRTPGGIVPEAVPTSMAYAQGMGYAQSKLVAENLCDRAAKQTGIKARVLRVGQIIGDTRQGVWNETEAIPLIFQSANSTGTLPALDENPAWLPVDLVANACTEITLSEAESGVMNIVNHKSFHWTRDLLPLLHSAGLSFEEVPQQEWIRRLRASNPDPVANPSIKLVDFFASKYDNSNPRKSLAYASDIARHYSPSLASAGVINADIIRKIVTYLQSKYVPTTSTVSSGTAFIIGGPCGSGKTSVAQAISASSPSLPVIEGDEMHTIAAREKMAQRTPLTDDDRMVWLSHLRGAIMASLRLTKAPAVVVTCSALKSAYRDELRMLHEMAGIKTVFVMLSTRDREALKERMREREGHYMDPEMVDVQVETLEEVRDHEVDTVQVDALRTREEVVAEVSEVVGDYLV</sequence>
<feature type="region of interest" description="Disordered" evidence="12">
    <location>
        <begin position="1"/>
        <end position="38"/>
    </location>
</feature>
<dbReference type="PROSITE" id="PS00012">
    <property type="entry name" value="PHOSPHOPANTETHEINE"/>
    <property type="match status" value="1"/>
</dbReference>
<feature type="domain" description="Carrier" evidence="13">
    <location>
        <begin position="558"/>
        <end position="639"/>
    </location>
</feature>
<dbReference type="Pfam" id="PF23562">
    <property type="entry name" value="AMP-binding_C_3"/>
    <property type="match status" value="1"/>
</dbReference>
<dbReference type="PROSITE" id="PS00455">
    <property type="entry name" value="AMP_BINDING"/>
    <property type="match status" value="1"/>
</dbReference>
<dbReference type="PANTHER" id="PTHR43439:SF2">
    <property type="entry name" value="ENZYME, PUTATIVE (JCVI)-RELATED"/>
    <property type="match status" value="1"/>
</dbReference>
<evidence type="ECO:0000256" key="11">
    <source>
        <dbReference type="ARBA" id="ARBA00048090"/>
    </source>
</evidence>
<protein>
    <recommendedName>
        <fullName evidence="3">gluconokinase</fullName>
        <ecNumber evidence="3">2.7.1.12</ecNumber>
    </recommendedName>
    <alternativeName>
        <fullName evidence="10">Gluconate kinase</fullName>
    </alternativeName>
</protein>
<evidence type="ECO:0000259" key="13">
    <source>
        <dbReference type="PROSITE" id="PS50075"/>
    </source>
</evidence>
<dbReference type="SUPFAM" id="SSF47336">
    <property type="entry name" value="ACP-like"/>
    <property type="match status" value="1"/>
</dbReference>
<dbReference type="InterPro" id="IPR006001">
    <property type="entry name" value="Therm_gnt_kin"/>
</dbReference>
<evidence type="ECO:0000256" key="9">
    <source>
        <dbReference type="ARBA" id="ARBA00022840"/>
    </source>
</evidence>
<organism evidence="14 15">
    <name type="scientific">Elsinoe australis</name>
    <dbReference type="NCBI Taxonomy" id="40998"/>
    <lineage>
        <taxon>Eukaryota</taxon>
        <taxon>Fungi</taxon>
        <taxon>Dikarya</taxon>
        <taxon>Ascomycota</taxon>
        <taxon>Pezizomycotina</taxon>
        <taxon>Dothideomycetes</taxon>
        <taxon>Dothideomycetidae</taxon>
        <taxon>Myriangiales</taxon>
        <taxon>Elsinoaceae</taxon>
        <taxon>Elsinoe</taxon>
    </lineage>
</organism>
<dbReference type="CDD" id="cd02021">
    <property type="entry name" value="GntK"/>
    <property type="match status" value="1"/>
</dbReference>
<keyword evidence="7" id="KW-0547">Nucleotide-binding</keyword>
<dbReference type="InterPro" id="IPR000873">
    <property type="entry name" value="AMP-dep_synth/lig_dom"/>
</dbReference>
<dbReference type="SUPFAM" id="SSF56801">
    <property type="entry name" value="Acetyl-CoA synthetase-like"/>
    <property type="match status" value="1"/>
</dbReference>
<dbReference type="InterPro" id="IPR051414">
    <property type="entry name" value="Adenylate-forming_Reductase"/>
</dbReference>
<dbReference type="EC" id="2.7.1.12" evidence="3"/>
<gene>
    <name evidence="14" type="ORF">C1H76_8621</name>
</gene>
<reference evidence="14 15" key="1">
    <citation type="submission" date="2018-02" db="EMBL/GenBank/DDBJ databases">
        <title>Draft genome sequences of Elsinoe sp., causing black scab on jojoba.</title>
        <authorList>
            <person name="Stodart B."/>
            <person name="Jeffress S."/>
            <person name="Ash G."/>
            <person name="Arun Chinnappa K."/>
        </authorList>
    </citation>
    <scope>NUCLEOTIDE SEQUENCE [LARGE SCALE GENOMIC DNA]</scope>
    <source>
        <strain evidence="14 15">Hillstone_2</strain>
    </source>
</reference>
<dbReference type="Gene3D" id="1.10.1200.10">
    <property type="entry name" value="ACP-like"/>
    <property type="match status" value="1"/>
</dbReference>
<dbReference type="AlphaFoldDB" id="A0A4U7AME3"/>
<dbReference type="GO" id="GO:0005975">
    <property type="term" value="P:carbohydrate metabolic process"/>
    <property type="evidence" value="ECO:0007669"/>
    <property type="project" value="InterPro"/>
</dbReference>
<dbReference type="EMBL" id="PTQR01000117">
    <property type="protein sequence ID" value="TKX19243.1"/>
    <property type="molecule type" value="Genomic_DNA"/>
</dbReference>
<dbReference type="Gene3D" id="3.40.50.300">
    <property type="entry name" value="P-loop containing nucleotide triphosphate hydrolases"/>
    <property type="match status" value="1"/>
</dbReference>
<dbReference type="NCBIfam" id="TIGR01313">
    <property type="entry name" value="therm_gnt_kin"/>
    <property type="match status" value="1"/>
</dbReference>
<dbReference type="PANTHER" id="PTHR43439">
    <property type="entry name" value="PHENYLACETATE-COENZYME A LIGASE"/>
    <property type="match status" value="1"/>
</dbReference>
<evidence type="ECO:0000256" key="1">
    <source>
        <dbReference type="ARBA" id="ARBA00004875"/>
    </source>
</evidence>
<evidence type="ECO:0000256" key="3">
    <source>
        <dbReference type="ARBA" id="ARBA00012054"/>
    </source>
</evidence>
<keyword evidence="5" id="KW-0597">Phosphoprotein</keyword>
<evidence type="ECO:0000256" key="7">
    <source>
        <dbReference type="ARBA" id="ARBA00022741"/>
    </source>
</evidence>
<dbReference type="PROSITE" id="PS50075">
    <property type="entry name" value="CARRIER"/>
    <property type="match status" value="1"/>
</dbReference>
<dbReference type="InterPro" id="IPR006162">
    <property type="entry name" value="Ppantetheine_attach_site"/>
</dbReference>
<evidence type="ECO:0000256" key="10">
    <source>
        <dbReference type="ARBA" id="ARBA00029835"/>
    </source>
</evidence>
<proteinExistence type="inferred from homology"/>
<evidence type="ECO:0000256" key="8">
    <source>
        <dbReference type="ARBA" id="ARBA00022777"/>
    </source>
</evidence>
<dbReference type="GO" id="GO:0046316">
    <property type="term" value="F:gluconokinase activity"/>
    <property type="evidence" value="ECO:0007669"/>
    <property type="project" value="UniProtKB-EC"/>
</dbReference>
<dbReference type="UniPathway" id="UPA00792"/>
<keyword evidence="8" id="KW-0418">Kinase</keyword>
<accession>A0A4U7AME3</accession>
<dbReference type="Proteomes" id="UP000308133">
    <property type="component" value="Unassembled WGS sequence"/>
</dbReference>
<keyword evidence="6" id="KW-0808">Transferase</keyword>
<evidence type="ECO:0000313" key="15">
    <source>
        <dbReference type="Proteomes" id="UP000308133"/>
    </source>
</evidence>
<evidence type="ECO:0000256" key="2">
    <source>
        <dbReference type="ARBA" id="ARBA00008420"/>
    </source>
</evidence>
<evidence type="ECO:0000256" key="12">
    <source>
        <dbReference type="SAM" id="MobiDB-lite"/>
    </source>
</evidence>
<dbReference type="InterPro" id="IPR036291">
    <property type="entry name" value="NAD(P)-bd_dom_sf"/>
</dbReference>
<name>A0A4U7AME3_9PEZI</name>
<dbReference type="InterPro" id="IPR036736">
    <property type="entry name" value="ACP-like_sf"/>
</dbReference>
<dbReference type="Pfam" id="PF00550">
    <property type="entry name" value="PP-binding"/>
    <property type="match status" value="1"/>
</dbReference>
<evidence type="ECO:0000313" key="14">
    <source>
        <dbReference type="EMBL" id="TKX19243.1"/>
    </source>
</evidence>
<comment type="caution">
    <text evidence="14">The sequence shown here is derived from an EMBL/GenBank/DDBJ whole genome shotgun (WGS) entry which is preliminary data.</text>
</comment>
<dbReference type="Pfam" id="PF13671">
    <property type="entry name" value="AAA_33"/>
    <property type="match status" value="1"/>
</dbReference>